<sequence length="747" mass="75288">MDAFRTDLGGHIYLAFELAHGGLHKELPRLPGRLLQGPALKLVVWQVLCAIAHCHERNCVHRDVKPANILISRPFDQPSAASADGAAPASAARPAAAPLVKLCDFGAAKLVSSSRAQVGDRHTSYVITRHYRAPEVLVGEPYGSPVDIWAYGCTIAELAAGRPLFPGRTSIDQLHLITQCLAPNKPRRRSTQDSGPCGGDFVAEVERADSKGLRLRLLPNTEPALAQLISACLALDPMARPTAVQLLALPYFWDVPSLLAGTDLEHLLLSVPGNTSAPSSATIASATRAATGSLSAGVGAVRPVAAVASMPVGQPTALGAVDVGPLSSNGAVSQYATASSHASESLPLPLGATAPHCETVAACELASPGQLAAATTVAVKAAEASSYATASTADNDHAAGLIPVGSLARFSLQVDQPGAQAPDVLLPGPSHEAVMHGRGGPRRHRSLDAGPGQPVGTAASANASAAAGANPSSATVSNRTRSQAQSLATMIPNRRPPTASLASTCTNVQHCCTTQWSGVELMSDNTCGSSYGTRGMSTATSLMFADRYGTMTFRNGSSSLGTGNGMLNGCVGTGGSRTLSAGVSRVGAMLTSGPTVLSGGLGSRQPTEDGVMGPCGGDTGSGRPSSTVGAPAGPRHRLVCASGASGATAAAAVANAAAAGRHPPPRAGSRKARASGPGAASQPHRRRGLAGVVRSWLLSCVAPVEASAASDAEDEAELPSGEDGECCYTAPASGGRGLVAGSLTGGC</sequence>
<feature type="compositionally biased region" description="Low complexity" evidence="3">
    <location>
        <begin position="454"/>
        <end position="476"/>
    </location>
</feature>
<dbReference type="InterPro" id="IPR011009">
    <property type="entry name" value="Kinase-like_dom_sf"/>
</dbReference>
<evidence type="ECO:0000256" key="3">
    <source>
        <dbReference type="SAM" id="MobiDB-lite"/>
    </source>
</evidence>
<dbReference type="OrthoDB" id="550242at2759"/>
<dbReference type="InterPro" id="IPR008271">
    <property type="entry name" value="Ser/Thr_kinase_AS"/>
</dbReference>
<dbReference type="AlphaFoldDB" id="A0A836C3X8"/>
<keyword evidence="1" id="KW-0547">Nucleotide-binding</keyword>
<dbReference type="SMART" id="SM00220">
    <property type="entry name" value="S_TKc"/>
    <property type="match status" value="1"/>
</dbReference>
<feature type="region of interest" description="Disordered" evidence="3">
    <location>
        <begin position="433"/>
        <end position="478"/>
    </location>
</feature>
<accession>A0A836C3X8</accession>
<dbReference type="PANTHER" id="PTHR24055">
    <property type="entry name" value="MITOGEN-ACTIVATED PROTEIN KINASE"/>
    <property type="match status" value="1"/>
</dbReference>
<evidence type="ECO:0000313" key="6">
    <source>
        <dbReference type="Proteomes" id="UP000612055"/>
    </source>
</evidence>
<evidence type="ECO:0000256" key="2">
    <source>
        <dbReference type="ARBA" id="ARBA00022840"/>
    </source>
</evidence>
<keyword evidence="6" id="KW-1185">Reference proteome</keyword>
<comment type="caution">
    <text evidence="5">The sequence shown here is derived from an EMBL/GenBank/DDBJ whole genome shotgun (WGS) entry which is preliminary data.</text>
</comment>
<dbReference type="InterPro" id="IPR050117">
    <property type="entry name" value="MAPK"/>
</dbReference>
<dbReference type="EMBL" id="JAEHOE010000007">
    <property type="protein sequence ID" value="KAG2499285.1"/>
    <property type="molecule type" value="Genomic_DNA"/>
</dbReference>
<dbReference type="Proteomes" id="UP000612055">
    <property type="component" value="Unassembled WGS sequence"/>
</dbReference>
<dbReference type="PROSITE" id="PS50011">
    <property type="entry name" value="PROTEIN_KINASE_DOM"/>
    <property type="match status" value="1"/>
</dbReference>
<proteinExistence type="predicted"/>
<dbReference type="SUPFAM" id="SSF56112">
    <property type="entry name" value="Protein kinase-like (PK-like)"/>
    <property type="match status" value="1"/>
</dbReference>
<keyword evidence="2" id="KW-0067">ATP-binding</keyword>
<dbReference type="GO" id="GO:0004672">
    <property type="term" value="F:protein kinase activity"/>
    <property type="evidence" value="ECO:0007669"/>
    <property type="project" value="InterPro"/>
</dbReference>
<reference evidence="5" key="1">
    <citation type="journal article" date="2020" name="bioRxiv">
        <title>Comparative genomics of Chlamydomonas.</title>
        <authorList>
            <person name="Craig R.J."/>
            <person name="Hasan A.R."/>
            <person name="Ness R.W."/>
            <person name="Keightley P.D."/>
        </authorList>
    </citation>
    <scope>NUCLEOTIDE SEQUENCE</scope>
    <source>
        <strain evidence="5">CCAP 11/70</strain>
    </source>
</reference>
<feature type="region of interest" description="Disordered" evidence="3">
    <location>
        <begin position="655"/>
        <end position="687"/>
    </location>
</feature>
<dbReference type="Gene3D" id="1.10.510.10">
    <property type="entry name" value="Transferase(Phosphotransferase) domain 1"/>
    <property type="match status" value="1"/>
</dbReference>
<gene>
    <name evidence="5" type="ORF">HYH03_002863</name>
</gene>
<feature type="domain" description="Protein kinase" evidence="4">
    <location>
        <begin position="1"/>
        <end position="252"/>
    </location>
</feature>
<dbReference type="InterPro" id="IPR000719">
    <property type="entry name" value="Prot_kinase_dom"/>
</dbReference>
<organism evidence="5 6">
    <name type="scientific">Edaphochlamys debaryana</name>
    <dbReference type="NCBI Taxonomy" id="47281"/>
    <lineage>
        <taxon>Eukaryota</taxon>
        <taxon>Viridiplantae</taxon>
        <taxon>Chlorophyta</taxon>
        <taxon>core chlorophytes</taxon>
        <taxon>Chlorophyceae</taxon>
        <taxon>CS clade</taxon>
        <taxon>Chlamydomonadales</taxon>
        <taxon>Chlamydomonadales incertae sedis</taxon>
        <taxon>Edaphochlamys</taxon>
    </lineage>
</organism>
<name>A0A836C3X8_9CHLO</name>
<dbReference type="GO" id="GO:0005524">
    <property type="term" value="F:ATP binding"/>
    <property type="evidence" value="ECO:0007669"/>
    <property type="project" value="UniProtKB-KW"/>
</dbReference>
<evidence type="ECO:0000256" key="1">
    <source>
        <dbReference type="ARBA" id="ARBA00022741"/>
    </source>
</evidence>
<protein>
    <recommendedName>
        <fullName evidence="4">Protein kinase domain-containing protein</fullName>
    </recommendedName>
</protein>
<dbReference type="PROSITE" id="PS00108">
    <property type="entry name" value="PROTEIN_KINASE_ST"/>
    <property type="match status" value="1"/>
</dbReference>
<evidence type="ECO:0000259" key="4">
    <source>
        <dbReference type="PROSITE" id="PS50011"/>
    </source>
</evidence>
<dbReference type="Pfam" id="PF00069">
    <property type="entry name" value="Pkinase"/>
    <property type="match status" value="1"/>
</dbReference>
<evidence type="ECO:0000313" key="5">
    <source>
        <dbReference type="EMBL" id="KAG2499285.1"/>
    </source>
</evidence>
<feature type="region of interest" description="Disordered" evidence="3">
    <location>
        <begin position="595"/>
        <end position="633"/>
    </location>
</feature>